<accession>A0A7H1N713</accession>
<keyword evidence="2" id="KW-0614">Plasmid</keyword>
<dbReference type="Proteomes" id="UP000516369">
    <property type="component" value="Plasmid unnamed"/>
</dbReference>
<evidence type="ECO:0000313" key="3">
    <source>
        <dbReference type="Proteomes" id="UP000516369"/>
    </source>
</evidence>
<dbReference type="EMBL" id="CP053924">
    <property type="protein sequence ID" value="QNT71499.1"/>
    <property type="molecule type" value="Genomic_DNA"/>
</dbReference>
<protein>
    <submittedName>
        <fullName evidence="2">Uncharacterized protein</fullName>
    </submittedName>
</protein>
<gene>
    <name evidence="2" type="ORF">HQ394_19405</name>
</gene>
<evidence type="ECO:0000256" key="1">
    <source>
        <dbReference type="SAM" id="MobiDB-lite"/>
    </source>
</evidence>
<dbReference type="AlphaFoldDB" id="A0A7H1N713"/>
<dbReference type="KEGG" id="dvn:HQ394_19405"/>
<reference evidence="2 3" key="1">
    <citation type="submission" date="2020-05" db="EMBL/GenBank/DDBJ databases">
        <title>Complete closed genome sequence of Defluviicoccus vanus.</title>
        <authorList>
            <person name="Bessarab I."/>
            <person name="Arumugam K."/>
            <person name="Maszenan A.M."/>
            <person name="Seviour R.J."/>
            <person name="Williams R.B."/>
        </authorList>
    </citation>
    <scope>NUCLEOTIDE SEQUENCE [LARGE SCALE GENOMIC DNA]</scope>
    <source>
        <strain evidence="2 3">Ben 114</strain>
        <plasmid evidence="2 3">unnamed</plasmid>
    </source>
</reference>
<geneLocation type="plasmid" evidence="2 3">
    <name>unnamed</name>
</geneLocation>
<sequence length="61" mass="6725">MEPPSFWYDRNFFASVEEALDFVRELLAVDVLLSDPDELGDVAPSPPAPQPKLRVIPGGRG</sequence>
<keyword evidence="3" id="KW-1185">Reference proteome</keyword>
<evidence type="ECO:0000313" key="2">
    <source>
        <dbReference type="EMBL" id="QNT71499.1"/>
    </source>
</evidence>
<dbReference type="RefSeq" id="WP_190263455.1">
    <property type="nucleotide sequence ID" value="NZ_CP053924.1"/>
</dbReference>
<organism evidence="2 3">
    <name type="scientific">Defluviicoccus vanus</name>
    <dbReference type="NCBI Taxonomy" id="111831"/>
    <lineage>
        <taxon>Bacteria</taxon>
        <taxon>Pseudomonadati</taxon>
        <taxon>Pseudomonadota</taxon>
        <taxon>Alphaproteobacteria</taxon>
        <taxon>Rhodospirillales</taxon>
        <taxon>Rhodospirillaceae</taxon>
        <taxon>Defluviicoccus</taxon>
    </lineage>
</organism>
<feature type="region of interest" description="Disordered" evidence="1">
    <location>
        <begin position="38"/>
        <end position="61"/>
    </location>
</feature>
<name>A0A7H1N713_9PROT</name>
<proteinExistence type="predicted"/>